<dbReference type="EMBL" id="JAMFLX010000003">
    <property type="protein sequence ID" value="MCL6268910.1"/>
    <property type="molecule type" value="Genomic_DNA"/>
</dbReference>
<evidence type="ECO:0000313" key="2">
    <source>
        <dbReference type="EMBL" id="MCL6268910.1"/>
    </source>
</evidence>
<proteinExistence type="predicted"/>
<reference evidence="2 3" key="1">
    <citation type="submission" date="2022-05" db="EMBL/GenBank/DDBJ databases">
        <authorList>
            <person name="Park J.-S."/>
        </authorList>
    </citation>
    <scope>NUCLEOTIDE SEQUENCE [LARGE SCALE GENOMIC DNA]</scope>
    <source>
        <strain evidence="2 3">2012CJ34-2</strain>
    </source>
</reference>
<accession>A0ABT0PC01</accession>
<evidence type="ECO:0000313" key="3">
    <source>
        <dbReference type="Proteomes" id="UP001203338"/>
    </source>
</evidence>
<evidence type="ECO:0000256" key="1">
    <source>
        <dbReference type="SAM" id="MobiDB-lite"/>
    </source>
</evidence>
<protein>
    <submittedName>
        <fullName evidence="2">Uncharacterized protein</fullName>
    </submittedName>
</protein>
<organism evidence="2 3">
    <name type="scientific">Parendozoicomonas callyspongiae</name>
    <dbReference type="NCBI Taxonomy" id="2942213"/>
    <lineage>
        <taxon>Bacteria</taxon>
        <taxon>Pseudomonadati</taxon>
        <taxon>Pseudomonadota</taxon>
        <taxon>Gammaproteobacteria</taxon>
        <taxon>Oceanospirillales</taxon>
        <taxon>Endozoicomonadaceae</taxon>
        <taxon>Parendozoicomonas</taxon>
    </lineage>
</organism>
<keyword evidence="3" id="KW-1185">Reference proteome</keyword>
<gene>
    <name evidence="2" type="ORF">M3P05_02955</name>
</gene>
<dbReference type="Proteomes" id="UP001203338">
    <property type="component" value="Unassembled WGS sequence"/>
</dbReference>
<comment type="caution">
    <text evidence="2">The sequence shown here is derived from an EMBL/GenBank/DDBJ whole genome shotgun (WGS) entry which is preliminary data.</text>
</comment>
<feature type="region of interest" description="Disordered" evidence="1">
    <location>
        <begin position="1"/>
        <end position="34"/>
    </location>
</feature>
<dbReference type="RefSeq" id="WP_249697743.1">
    <property type="nucleotide sequence ID" value="NZ_JAMFLX010000003.1"/>
</dbReference>
<sequence>MRIGLPPGQTLADRLAPLYPGTPSTQGGDSPPSRAPVMALFDIPLDEDMTEEQARKVITEFNDKHSDNLELGLDLNNQETQKLLSALNKTGQRLRLRAADYSRIHANSPELIYGRFVIHDRNVINNIYSATPPVIFTEDGSHPDAIMASLLELLTCPDGIAQLCLKERQIQHEFLVLTDILTAYSCNPEPVSGGRTTSAQKQERLKTTVEDKIHSVNRKKHSQYSNDPFRNSDIAASMIDEYRKLAIAVAPELSQRCMEISRYLHEPMDYVPQLAKLGEKIIDIFQKQATGAGEADTSFPHHDFHEELEYKLVRDRAVEDVSSSKQDQVASKVFSEAQGIAHQERLKGSYYPCPRVKHDDATGTKMDDWIKSHKLYQSLALAAGKNGRVSPLFLGFVDHLEADIIAAEHGSFRDHALSCAIFHTKNVHDLQMAILRDKGLMNDRLLPQILSPYHGGFDENLWPNLFDLACLSPYSNSHLGDQAILRPCLTLNAPNTTFGLLSSQSLSRSIALCADKAQPDTLGKLFHRLFYPGELTNTTEEEMRKVLRTVSRQINALEVSIISSNYKDLIKIGTHAAPLFTKRFAEEKRPYQHAHPALRAIEMYEKATSLESCGFVKDIYIHGLGREVYMPQVLENEDGTLLESADGTCFQLPGGHLINEDFTVLYKNHALKDASLC</sequence>
<name>A0ABT0PC01_9GAMM</name>